<dbReference type="Pfam" id="PF01190">
    <property type="entry name" value="Pollen_Ole_e_1"/>
    <property type="match status" value="1"/>
</dbReference>
<evidence type="ECO:0000313" key="2">
    <source>
        <dbReference type="EMBL" id="PAN49740.1"/>
    </source>
</evidence>
<feature type="signal peptide" evidence="1">
    <location>
        <begin position="1"/>
        <end position="18"/>
    </location>
</feature>
<reference evidence="2" key="1">
    <citation type="submission" date="2018-04" db="EMBL/GenBank/DDBJ databases">
        <title>WGS assembly of Panicum hallii.</title>
        <authorList>
            <person name="Lovell J."/>
            <person name="Jenkins J."/>
            <person name="Lowry D."/>
            <person name="Mamidi S."/>
            <person name="Sreedasyam A."/>
            <person name="Weng X."/>
            <person name="Barry K."/>
            <person name="Bonette J."/>
            <person name="Campitelli B."/>
            <person name="Daum C."/>
            <person name="Gordon S."/>
            <person name="Gould B."/>
            <person name="Lipzen A."/>
            <person name="Macqueen A."/>
            <person name="Palacio-Mejia J."/>
            <person name="Plott C."/>
            <person name="Shakirov E."/>
            <person name="Shu S."/>
            <person name="Yoshinaga Y."/>
            <person name="Zane M."/>
            <person name="Rokhsar D."/>
            <person name="Grimwood J."/>
            <person name="Schmutz J."/>
            <person name="Juenger T."/>
        </authorList>
    </citation>
    <scope>NUCLEOTIDE SEQUENCE [LARGE SCALE GENOMIC DNA]</scope>
    <source>
        <strain evidence="2">FIL2</strain>
    </source>
</reference>
<keyword evidence="1" id="KW-0732">Signal</keyword>
<dbReference type="InterPro" id="IPR040404">
    <property type="entry name" value="Phylloplanin-like"/>
</dbReference>
<organism evidence="2">
    <name type="scientific">Panicum hallii</name>
    <dbReference type="NCBI Taxonomy" id="206008"/>
    <lineage>
        <taxon>Eukaryota</taxon>
        <taxon>Viridiplantae</taxon>
        <taxon>Streptophyta</taxon>
        <taxon>Embryophyta</taxon>
        <taxon>Tracheophyta</taxon>
        <taxon>Spermatophyta</taxon>
        <taxon>Magnoliopsida</taxon>
        <taxon>Liliopsida</taxon>
        <taxon>Poales</taxon>
        <taxon>Poaceae</taxon>
        <taxon>PACMAD clade</taxon>
        <taxon>Panicoideae</taxon>
        <taxon>Panicodae</taxon>
        <taxon>Paniceae</taxon>
        <taxon>Panicinae</taxon>
        <taxon>Panicum</taxon>
        <taxon>Panicum sect. Panicum</taxon>
    </lineage>
</organism>
<evidence type="ECO:0000256" key="1">
    <source>
        <dbReference type="SAM" id="SignalP"/>
    </source>
</evidence>
<dbReference type="PANTHER" id="PTHR34458:SF5">
    <property type="entry name" value="POLLEN OLE E 1 ALLERGEN AND EXTENSIN FAMILY PROTEIN"/>
    <property type="match status" value="1"/>
</dbReference>
<protein>
    <recommendedName>
        <fullName evidence="3">Phylloplanin</fullName>
    </recommendedName>
</protein>
<evidence type="ECO:0008006" key="3">
    <source>
        <dbReference type="Google" id="ProtNLM"/>
    </source>
</evidence>
<proteinExistence type="predicted"/>
<feature type="chain" id="PRO_5015628242" description="Phylloplanin" evidence="1">
    <location>
        <begin position="19"/>
        <end position="177"/>
    </location>
</feature>
<dbReference type="Proteomes" id="UP000243499">
    <property type="component" value="Chromosome 9"/>
</dbReference>
<sequence length="177" mass="16934">MAPKSLVLAAVLLVAVAAGEVPRCAGLGASSTNASVVISGMVPCSTGNNINVATAPAPFPNAAVQLQCNGRVVAGTTADGNGNFVISMPGASKDLLTAVMGNQCKVVVSTPLAACDASLAGATGTLSSSLKLLGISTGGSGGGGGLDLGGIINVIVQILSGVLGGIFTLAPQAFSLV</sequence>
<dbReference type="EMBL" id="CM008054">
    <property type="protein sequence ID" value="PAN49740.1"/>
    <property type="molecule type" value="Genomic_DNA"/>
</dbReference>
<gene>
    <name evidence="2" type="ORF">PAHAL_9G472200</name>
</gene>
<dbReference type="PANTHER" id="PTHR34458">
    <property type="entry name" value="POLLEN OLE E 1 ALLERGEN AND EXTENSIN FAMILY PROTEIN-RELATED"/>
    <property type="match status" value="1"/>
</dbReference>
<accession>A0A2S3IQR0</accession>
<dbReference type="AlphaFoldDB" id="A0A2S3IQR0"/>
<name>A0A2S3IQR0_9POAL</name>
<dbReference type="Gramene" id="PAN49740">
    <property type="protein sequence ID" value="PAN49740"/>
    <property type="gene ID" value="PAHAL_9G472200"/>
</dbReference>